<comment type="catalytic activity">
    <reaction evidence="1">
        <text>Hydrolyzes the link between N-acetylmuramoyl residues and L-amino acid residues in certain cell-wall glycopeptides.</text>
        <dbReference type="EC" id="3.5.1.28"/>
    </reaction>
</comment>
<feature type="domain" description="MurNAc-LAA" evidence="5">
    <location>
        <begin position="95"/>
        <end position="227"/>
    </location>
</feature>
<dbReference type="Gene3D" id="2.60.40.3710">
    <property type="match status" value="1"/>
</dbReference>
<evidence type="ECO:0000256" key="4">
    <source>
        <dbReference type="ARBA" id="ARBA00022801"/>
    </source>
</evidence>
<name>A0A7V4U080_CALAY</name>
<dbReference type="SUPFAM" id="SSF49464">
    <property type="entry name" value="Carboxypeptidase regulatory domain-like"/>
    <property type="match status" value="1"/>
</dbReference>
<dbReference type="GO" id="GO:0009253">
    <property type="term" value="P:peptidoglycan catabolic process"/>
    <property type="evidence" value="ECO:0007669"/>
    <property type="project" value="InterPro"/>
</dbReference>
<dbReference type="InterPro" id="IPR026444">
    <property type="entry name" value="Secre_tail"/>
</dbReference>
<dbReference type="InterPro" id="IPR050695">
    <property type="entry name" value="N-acetylmuramoyl_amidase_3"/>
</dbReference>
<proteinExistence type="predicted"/>
<dbReference type="Pfam" id="PF18962">
    <property type="entry name" value="Por_Secre_tail"/>
    <property type="match status" value="1"/>
</dbReference>
<accession>A0A7V4U080</accession>
<protein>
    <recommendedName>
        <fullName evidence="2">N-acetylmuramoyl-L-alanine amidase</fullName>
        <ecNumber evidence="2">3.5.1.28</ecNumber>
    </recommendedName>
</protein>
<dbReference type="Gene3D" id="2.60.40.1120">
    <property type="entry name" value="Carboxypeptidase-like, regulatory domain"/>
    <property type="match status" value="1"/>
</dbReference>
<evidence type="ECO:0000256" key="2">
    <source>
        <dbReference type="ARBA" id="ARBA00011901"/>
    </source>
</evidence>
<dbReference type="GO" id="GO:0030288">
    <property type="term" value="C:outer membrane-bounded periplasmic space"/>
    <property type="evidence" value="ECO:0007669"/>
    <property type="project" value="TreeGrafter"/>
</dbReference>
<reference evidence="6" key="1">
    <citation type="journal article" date="2020" name="mSystems">
        <title>Genome- and Community-Level Interaction Insights into Carbon Utilization and Element Cycling Functions of Hydrothermarchaeota in Hydrothermal Sediment.</title>
        <authorList>
            <person name="Zhou Z."/>
            <person name="Liu Y."/>
            <person name="Xu W."/>
            <person name="Pan J."/>
            <person name="Luo Z.H."/>
            <person name="Li M."/>
        </authorList>
    </citation>
    <scope>NUCLEOTIDE SEQUENCE [LARGE SCALE GENOMIC DNA]</scope>
    <source>
        <strain evidence="6">HyVt-577</strain>
    </source>
</reference>
<dbReference type="PANTHER" id="PTHR30404">
    <property type="entry name" value="N-ACETYLMURAMOYL-L-ALANINE AMIDASE"/>
    <property type="match status" value="1"/>
</dbReference>
<organism evidence="6">
    <name type="scientific">Caldithrix abyssi</name>
    <dbReference type="NCBI Taxonomy" id="187145"/>
    <lineage>
        <taxon>Bacteria</taxon>
        <taxon>Pseudomonadati</taxon>
        <taxon>Calditrichota</taxon>
        <taxon>Calditrichia</taxon>
        <taxon>Calditrichales</taxon>
        <taxon>Calditrichaceae</taxon>
        <taxon>Caldithrix</taxon>
    </lineage>
</organism>
<dbReference type="GO" id="GO:0008745">
    <property type="term" value="F:N-acetylmuramoyl-L-alanine amidase activity"/>
    <property type="evidence" value="ECO:0007669"/>
    <property type="project" value="UniProtKB-EC"/>
</dbReference>
<dbReference type="InterPro" id="IPR008969">
    <property type="entry name" value="CarboxyPept-like_regulatory"/>
</dbReference>
<keyword evidence="4" id="KW-0378">Hydrolase</keyword>
<sequence>MMKSINISYFLLIAANLFFVSNVNAQIQGLSGWNIYLDPGHSQKENMGIYNYSEAEKNLGVGLALRQMLLSETDIDTAYICRTNDQQYVSLSQRTDQANSLGAAWYHSIHSDAGSADRNSTLLLWGQYYNGDEKNPKGGKALSDIMINLLTNGMRISTRGSIGDCSFYTWSDYCATSGGPYLHVNRTTNMPSELSEAGYHTNPTQNTLNMNADWKRLEARTMFWSILDLHGIDRPPVRIASGIVKNKEGGKPINGAQITIDGQTYITDTYESLFYKYSNDPDQLSNGFYYIEDVEPVNDSITIIVSAENFYPDTATIAVRDDFFTFKDFYLVSTIPPTIVSTTPVQGDTAFSVLNDITIKFSRPMNEESVDTSLVIEPMFAHKLVWKNSSRELYIRTDSLLFETEYTITIPGHVSDKYGHLLDANGDGAPGDTFQLSFRTGHDQIPPEIIAKYPAENQQQVEREPIISIRYNERIDSASVTEDVFKLERFTDKSIVPVDLLQYDVGDETVINVVPQAGLFADNIYIMRIYPGLKDLLGNEVSDYNSITFRTGEYNFVGSVIDNFEGGTGNWWQPSQSGSTTGHTEDTKMFTATDITNVLTQSTKAMKLDYGWDGNAEQWLIREYLSGGAPRSVQFDKNNILQVYVFGDGSGNQFRFAVDDRLPATSGSYHEVSPWITIDWIGWKLVSWDMVNDGTGEWLGDGNLDGTLRIDSFQLTHVAGASLTGTIYFDDLRVVKKEAVPVAITEKDQSVPVQYELSQNFPNPFNPVTQIRFALPKREQVQIDVYNILGEHVRTLVNEVRNAGRYSIRFDGTHLPSGVYIYTMRAGAYHQTGKMILTK</sequence>
<evidence type="ECO:0000313" key="6">
    <source>
        <dbReference type="EMBL" id="HGY55590.1"/>
    </source>
</evidence>
<dbReference type="AlphaFoldDB" id="A0A7V4U080"/>
<dbReference type="Pfam" id="PF13205">
    <property type="entry name" value="Big_5"/>
    <property type="match status" value="2"/>
</dbReference>
<dbReference type="InterPro" id="IPR002508">
    <property type="entry name" value="MurNAc-LAA_cat"/>
</dbReference>
<evidence type="ECO:0000256" key="1">
    <source>
        <dbReference type="ARBA" id="ARBA00001561"/>
    </source>
</evidence>
<dbReference type="InterPro" id="IPR032812">
    <property type="entry name" value="SbsA_Ig"/>
</dbReference>
<dbReference type="NCBIfam" id="TIGR04183">
    <property type="entry name" value="Por_Secre_tail"/>
    <property type="match status" value="1"/>
</dbReference>
<dbReference type="Gene3D" id="3.40.630.40">
    <property type="entry name" value="Zn-dependent exopeptidases"/>
    <property type="match status" value="1"/>
</dbReference>
<keyword evidence="3" id="KW-0732">Signal</keyword>
<dbReference type="CDD" id="cd02696">
    <property type="entry name" value="MurNAc-LAA"/>
    <property type="match status" value="1"/>
</dbReference>
<evidence type="ECO:0000259" key="5">
    <source>
        <dbReference type="SMART" id="SM00646"/>
    </source>
</evidence>
<dbReference type="PANTHER" id="PTHR30404:SF0">
    <property type="entry name" value="N-ACETYLMURAMOYL-L-ALANINE AMIDASE AMIC"/>
    <property type="match status" value="1"/>
</dbReference>
<dbReference type="SMART" id="SM00646">
    <property type="entry name" value="Ami_3"/>
    <property type="match status" value="1"/>
</dbReference>
<gene>
    <name evidence="6" type="ORF">ENK44_07820</name>
</gene>
<dbReference type="EMBL" id="DRQG01000072">
    <property type="protein sequence ID" value="HGY55590.1"/>
    <property type="molecule type" value="Genomic_DNA"/>
</dbReference>
<dbReference type="Gene3D" id="2.60.40.4070">
    <property type="match status" value="1"/>
</dbReference>
<dbReference type="SUPFAM" id="SSF53187">
    <property type="entry name" value="Zn-dependent exopeptidases"/>
    <property type="match status" value="1"/>
</dbReference>
<dbReference type="EC" id="3.5.1.28" evidence="2"/>
<comment type="caution">
    <text evidence="6">The sequence shown here is derived from an EMBL/GenBank/DDBJ whole genome shotgun (WGS) entry which is preliminary data.</text>
</comment>
<dbReference type="Proteomes" id="UP000885779">
    <property type="component" value="Unassembled WGS sequence"/>
</dbReference>
<evidence type="ECO:0000256" key="3">
    <source>
        <dbReference type="ARBA" id="ARBA00022729"/>
    </source>
</evidence>
<dbReference type="Pfam" id="PF01520">
    <property type="entry name" value="Amidase_3"/>
    <property type="match status" value="1"/>
</dbReference>